<dbReference type="SUPFAM" id="SSF102114">
    <property type="entry name" value="Radical SAM enzymes"/>
    <property type="match status" value="1"/>
</dbReference>
<dbReference type="EMBL" id="CP017768">
    <property type="protein sequence ID" value="AUB60329.1"/>
    <property type="molecule type" value="Genomic_DNA"/>
</dbReference>
<dbReference type="PANTHER" id="PTHR43409:SF7">
    <property type="entry name" value="BLL1977 PROTEIN"/>
    <property type="match status" value="1"/>
</dbReference>
<evidence type="ECO:0000313" key="11">
    <source>
        <dbReference type="EMBL" id="NMO09177.1"/>
    </source>
</evidence>
<keyword evidence="5" id="KW-0479">Metal-binding</keyword>
<dbReference type="Pfam" id="PF02310">
    <property type="entry name" value="B12-binding"/>
    <property type="match status" value="1"/>
</dbReference>
<evidence type="ECO:0000256" key="7">
    <source>
        <dbReference type="ARBA" id="ARBA00023014"/>
    </source>
</evidence>
<dbReference type="InterPro" id="IPR058240">
    <property type="entry name" value="rSAM_sf"/>
</dbReference>
<dbReference type="AlphaFoldDB" id="A0A2H4VQF3"/>
<dbReference type="InterPro" id="IPR023404">
    <property type="entry name" value="rSAM_horseshoe"/>
</dbReference>
<dbReference type="RefSeq" id="WP_100906954.1">
    <property type="nucleotide sequence ID" value="NZ_CP017768.1"/>
</dbReference>
<keyword evidence="3" id="KW-0808">Transferase</keyword>
<evidence type="ECO:0000259" key="9">
    <source>
        <dbReference type="PROSITE" id="PS51918"/>
    </source>
</evidence>
<dbReference type="Proteomes" id="UP000232631">
    <property type="component" value="Chromosome"/>
</dbReference>
<keyword evidence="7" id="KW-0411">Iron-sulfur</keyword>
<name>A0A2H4VQF3_9EURY</name>
<dbReference type="CDD" id="cd02068">
    <property type="entry name" value="radical_SAM_B12_BD"/>
    <property type="match status" value="1"/>
</dbReference>
<dbReference type="InterPro" id="IPR036724">
    <property type="entry name" value="Cobalamin-bd_sf"/>
</dbReference>
<dbReference type="GO" id="GO:0031419">
    <property type="term" value="F:cobalamin binding"/>
    <property type="evidence" value="ECO:0007669"/>
    <property type="project" value="InterPro"/>
</dbReference>
<proteinExistence type="predicted"/>
<keyword evidence="12" id="KW-1185">Reference proteome</keyword>
<dbReference type="Gene3D" id="3.80.30.20">
    <property type="entry name" value="tm_1862 like domain"/>
    <property type="match status" value="1"/>
</dbReference>
<evidence type="ECO:0000256" key="6">
    <source>
        <dbReference type="ARBA" id="ARBA00023004"/>
    </source>
</evidence>
<dbReference type="Proteomes" id="UP000591058">
    <property type="component" value="Unassembled WGS sequence"/>
</dbReference>
<comment type="cofactor">
    <cofactor evidence="1">
        <name>[4Fe-4S] cluster</name>
        <dbReference type="ChEBI" id="CHEBI:49883"/>
    </cofactor>
</comment>
<dbReference type="Gene3D" id="3.40.50.280">
    <property type="entry name" value="Cobalamin-binding domain"/>
    <property type="match status" value="1"/>
</dbReference>
<evidence type="ECO:0000313" key="10">
    <source>
        <dbReference type="EMBL" id="AUB60329.1"/>
    </source>
</evidence>
<evidence type="ECO:0000256" key="3">
    <source>
        <dbReference type="ARBA" id="ARBA00022679"/>
    </source>
</evidence>
<evidence type="ECO:0000256" key="4">
    <source>
        <dbReference type="ARBA" id="ARBA00022691"/>
    </source>
</evidence>
<gene>
    <name evidence="10" type="ORF">BK009_06290</name>
    <name evidence="11" type="ORF">HG719_04905</name>
</gene>
<dbReference type="Pfam" id="PF04055">
    <property type="entry name" value="Radical_SAM"/>
    <property type="match status" value="1"/>
</dbReference>
<dbReference type="GO" id="GO:0003824">
    <property type="term" value="F:catalytic activity"/>
    <property type="evidence" value="ECO:0007669"/>
    <property type="project" value="InterPro"/>
</dbReference>
<feature type="domain" description="Radical SAM core" evidence="9">
    <location>
        <begin position="183"/>
        <end position="420"/>
    </location>
</feature>
<dbReference type="InterPro" id="IPR034466">
    <property type="entry name" value="Methyltransferase_Class_B"/>
</dbReference>
<keyword evidence="6" id="KW-0408">Iron</keyword>
<reference evidence="10 12" key="1">
    <citation type="submission" date="2016-10" db="EMBL/GenBank/DDBJ databases">
        <title>Comparative genomics between deep and shallow subseafloor isolates.</title>
        <authorList>
            <person name="Ishii S."/>
            <person name="Miller J.R."/>
            <person name="Sutton G."/>
            <person name="Suzuki S."/>
            <person name="Methe B."/>
            <person name="Inagaki F."/>
            <person name="Imachi H."/>
        </authorList>
    </citation>
    <scope>NUCLEOTIDE SEQUENCE [LARGE SCALE GENOMIC DNA]</scope>
    <source>
        <strain evidence="10 12">A8p</strain>
    </source>
</reference>
<dbReference type="SMART" id="SM00729">
    <property type="entry name" value="Elp3"/>
    <property type="match status" value="1"/>
</dbReference>
<reference evidence="11 13" key="2">
    <citation type="submission" date="2020-04" db="EMBL/GenBank/DDBJ databases">
        <title>Draft genome of Methanobacterium subterraneum isolated from animal feces.</title>
        <authorList>
            <person name="Ouboter H.T."/>
            <person name="Berger S."/>
            <person name="Gungor E."/>
            <person name="Jetten M.S.M."/>
            <person name="Welte C.U."/>
        </authorList>
    </citation>
    <scope>NUCLEOTIDE SEQUENCE [LARGE SCALE GENOMIC DNA]</scope>
    <source>
        <strain evidence="11">HO_2020</strain>
    </source>
</reference>
<accession>A0A2H4VQF3</accession>
<evidence type="ECO:0000256" key="1">
    <source>
        <dbReference type="ARBA" id="ARBA00001966"/>
    </source>
</evidence>
<dbReference type="GO" id="GO:0046872">
    <property type="term" value="F:metal ion binding"/>
    <property type="evidence" value="ECO:0007669"/>
    <property type="project" value="UniProtKB-KW"/>
</dbReference>
<dbReference type="InterPro" id="IPR006638">
    <property type="entry name" value="Elp3/MiaA/NifB-like_rSAM"/>
</dbReference>
<dbReference type="GeneID" id="35122732"/>
<protein>
    <submittedName>
        <fullName evidence="10 11">Radical SAM protein</fullName>
    </submittedName>
</protein>
<dbReference type="PROSITE" id="PS51918">
    <property type="entry name" value="RADICAL_SAM"/>
    <property type="match status" value="1"/>
</dbReference>
<evidence type="ECO:0000256" key="5">
    <source>
        <dbReference type="ARBA" id="ARBA00022723"/>
    </source>
</evidence>
<dbReference type="PANTHER" id="PTHR43409">
    <property type="entry name" value="ANAEROBIC MAGNESIUM-PROTOPORPHYRIN IX MONOMETHYL ESTER CYCLASE-RELATED"/>
    <property type="match status" value="1"/>
</dbReference>
<keyword evidence="2" id="KW-0489">Methyltransferase</keyword>
<dbReference type="SFLD" id="SFLDS00029">
    <property type="entry name" value="Radical_SAM"/>
    <property type="match status" value="1"/>
</dbReference>
<organism evidence="10 12">
    <name type="scientific">Methanobacterium subterraneum</name>
    <dbReference type="NCBI Taxonomy" id="59277"/>
    <lineage>
        <taxon>Archaea</taxon>
        <taxon>Methanobacteriati</taxon>
        <taxon>Methanobacteriota</taxon>
        <taxon>Methanomada group</taxon>
        <taxon>Methanobacteria</taxon>
        <taxon>Methanobacteriales</taxon>
        <taxon>Methanobacteriaceae</taxon>
        <taxon>Methanobacterium</taxon>
    </lineage>
</organism>
<evidence type="ECO:0000259" key="8">
    <source>
        <dbReference type="PROSITE" id="PS51332"/>
    </source>
</evidence>
<feature type="domain" description="B12-binding" evidence="8">
    <location>
        <begin position="7"/>
        <end position="142"/>
    </location>
</feature>
<dbReference type="EMBL" id="JABBYL010000016">
    <property type="protein sequence ID" value="NMO09177.1"/>
    <property type="molecule type" value="Genomic_DNA"/>
</dbReference>
<evidence type="ECO:0000313" key="13">
    <source>
        <dbReference type="Proteomes" id="UP000591058"/>
    </source>
</evidence>
<sequence length="450" mass="50428">MKVLFINPPYFNSKYKFIGLVAPPLGIAYMAAVLEENNIDVEIIDAAALEMRWETLETEIKRISPDLVAITALTPTIAKALQTAELAKKTCPHATVVLGGYHPTFNYQEMLAKDYVDIVVMGEGEITLLDLVETLDEGGDLKNVQGIAYEGGVTPPRPLISDLEELPFPARHLLPMEHYKILNMKLHTATMISGRGCPMQCSFCASAALHGNRLRMRSPGNVVDEMEHLVNDHNAGMIAFMDDTFTLKPSQVEAICEEIKKRDMDVYWGCTARVDTLSGPLLHKMSDSGCITMFLGVESADQQQLDRVNKQITIDKIRSAFKLARENDIRTIASVVLGMPGDTRSSIERTIKFAREINPSYAVFSLATPYPGTKFYQEAVQNNIIRVKDWSKYTLLSPVLDTVDCSLDELKKLQKKAFRQFYLRPVYLMKQVRMDGPILLKTVATMIKEV</sequence>
<dbReference type="KEGG" id="msub:BK009_06290"/>
<dbReference type="CDD" id="cd01335">
    <property type="entry name" value="Radical_SAM"/>
    <property type="match status" value="1"/>
</dbReference>
<keyword evidence="4" id="KW-0949">S-adenosyl-L-methionine</keyword>
<dbReference type="SFLD" id="SFLDG01123">
    <property type="entry name" value="methyltransferase_(Class_B)"/>
    <property type="match status" value="1"/>
</dbReference>
<dbReference type="InterPro" id="IPR051198">
    <property type="entry name" value="BchE-like"/>
</dbReference>
<dbReference type="SUPFAM" id="SSF52242">
    <property type="entry name" value="Cobalamin (vitamin B12)-binding domain"/>
    <property type="match status" value="1"/>
</dbReference>
<evidence type="ECO:0000313" key="12">
    <source>
        <dbReference type="Proteomes" id="UP000232631"/>
    </source>
</evidence>
<dbReference type="GO" id="GO:0051539">
    <property type="term" value="F:4 iron, 4 sulfur cluster binding"/>
    <property type="evidence" value="ECO:0007669"/>
    <property type="project" value="UniProtKB-KW"/>
</dbReference>
<dbReference type="PROSITE" id="PS51332">
    <property type="entry name" value="B12_BINDING"/>
    <property type="match status" value="1"/>
</dbReference>
<dbReference type="InterPro" id="IPR007197">
    <property type="entry name" value="rSAM"/>
</dbReference>
<dbReference type="SFLD" id="SFLDG01082">
    <property type="entry name" value="B12-binding_domain_containing"/>
    <property type="match status" value="1"/>
</dbReference>
<evidence type="ECO:0000256" key="2">
    <source>
        <dbReference type="ARBA" id="ARBA00022603"/>
    </source>
</evidence>
<dbReference type="InterPro" id="IPR006158">
    <property type="entry name" value="Cobalamin-bd"/>
</dbReference>